<feature type="region of interest" description="Disordered" evidence="1">
    <location>
        <begin position="1"/>
        <end position="49"/>
    </location>
</feature>
<evidence type="ECO:0000256" key="1">
    <source>
        <dbReference type="SAM" id="MobiDB-lite"/>
    </source>
</evidence>
<sequence length="126" mass="14005">MQYDVGQSGETDYPFFDSAADRQSASAVLPDRRHGDRQPDARHLRHGGDRCERRAELPDFRLLLRADQRLHGRHRATVRRGGLRGRPAFDGDFRPAGDRGDRGRNAGRIAAGGVDARLHADAGGYF</sequence>
<comment type="caution">
    <text evidence="2">The sequence shown here is derived from an EMBL/GenBank/DDBJ whole genome shotgun (WGS) entry which is preliminary data.</text>
</comment>
<dbReference type="AlphaFoldDB" id="A0A645F205"/>
<reference evidence="2" key="1">
    <citation type="submission" date="2019-08" db="EMBL/GenBank/DDBJ databases">
        <authorList>
            <person name="Kucharzyk K."/>
            <person name="Murdoch R.W."/>
            <person name="Higgins S."/>
            <person name="Loffler F."/>
        </authorList>
    </citation>
    <scope>NUCLEOTIDE SEQUENCE</scope>
</reference>
<feature type="region of interest" description="Disordered" evidence="1">
    <location>
        <begin position="76"/>
        <end position="106"/>
    </location>
</feature>
<feature type="compositionally biased region" description="Basic and acidic residues" evidence="1">
    <location>
        <begin position="87"/>
        <end position="104"/>
    </location>
</feature>
<feature type="compositionally biased region" description="Basic and acidic residues" evidence="1">
    <location>
        <begin position="30"/>
        <end position="49"/>
    </location>
</feature>
<name>A0A645F205_9ZZZZ</name>
<dbReference type="EMBL" id="VSSQ01054345">
    <property type="protein sequence ID" value="MPN08311.1"/>
    <property type="molecule type" value="Genomic_DNA"/>
</dbReference>
<organism evidence="2">
    <name type="scientific">bioreactor metagenome</name>
    <dbReference type="NCBI Taxonomy" id="1076179"/>
    <lineage>
        <taxon>unclassified sequences</taxon>
        <taxon>metagenomes</taxon>
        <taxon>ecological metagenomes</taxon>
    </lineage>
</organism>
<accession>A0A645F205</accession>
<evidence type="ECO:0000313" key="2">
    <source>
        <dbReference type="EMBL" id="MPN08311.1"/>
    </source>
</evidence>
<protein>
    <submittedName>
        <fullName evidence="2">Uncharacterized protein</fullName>
    </submittedName>
</protein>
<gene>
    <name evidence="2" type="ORF">SDC9_155593</name>
</gene>
<proteinExistence type="predicted"/>